<evidence type="ECO:0000313" key="3">
    <source>
        <dbReference type="EMBL" id="SHG97670.1"/>
    </source>
</evidence>
<sequence length="96" mass="9934">MVRPDLSDAKWRKSSRSSGQNGNCVEVAPMTAPAGADWRKPSQSAQTGGNCVEVAAGETVAAVRDSKNPTSPALVFAPAAFTAFVSAVKEGRLNLS</sequence>
<proteinExistence type="predicted"/>
<feature type="region of interest" description="Disordered" evidence="1">
    <location>
        <begin position="1"/>
        <end position="47"/>
    </location>
</feature>
<protein>
    <recommendedName>
        <fullName evidence="2">DUF397 domain-containing protein</fullName>
    </recommendedName>
</protein>
<evidence type="ECO:0000313" key="4">
    <source>
        <dbReference type="Proteomes" id="UP000184501"/>
    </source>
</evidence>
<dbReference type="InterPro" id="IPR007278">
    <property type="entry name" value="DUF397"/>
</dbReference>
<dbReference type="EMBL" id="FQVN01000017">
    <property type="protein sequence ID" value="SHG97670.1"/>
    <property type="molecule type" value="Genomic_DNA"/>
</dbReference>
<evidence type="ECO:0000256" key="1">
    <source>
        <dbReference type="SAM" id="MobiDB-lite"/>
    </source>
</evidence>
<dbReference type="AlphaFoldDB" id="A0A1M5P7A1"/>
<reference evidence="3 4" key="1">
    <citation type="submission" date="2016-11" db="EMBL/GenBank/DDBJ databases">
        <authorList>
            <person name="Jaros S."/>
            <person name="Januszkiewicz K."/>
            <person name="Wedrychowicz H."/>
        </authorList>
    </citation>
    <scope>NUCLEOTIDE SEQUENCE [LARGE SCALE GENOMIC DNA]</scope>
    <source>
        <strain evidence="3 4">DSM 44523</strain>
    </source>
</reference>
<evidence type="ECO:0000259" key="2">
    <source>
        <dbReference type="Pfam" id="PF04149"/>
    </source>
</evidence>
<feature type="domain" description="DUF397" evidence="2">
    <location>
        <begin position="9"/>
        <end position="31"/>
    </location>
</feature>
<organism evidence="3 4">
    <name type="scientific">Streptoalloteichus hindustanus</name>
    <dbReference type="NCBI Taxonomy" id="2017"/>
    <lineage>
        <taxon>Bacteria</taxon>
        <taxon>Bacillati</taxon>
        <taxon>Actinomycetota</taxon>
        <taxon>Actinomycetes</taxon>
        <taxon>Pseudonocardiales</taxon>
        <taxon>Pseudonocardiaceae</taxon>
        <taxon>Streptoalloteichus</taxon>
    </lineage>
</organism>
<feature type="compositionally biased region" description="Basic and acidic residues" evidence="1">
    <location>
        <begin position="1"/>
        <end position="11"/>
    </location>
</feature>
<keyword evidence="4" id="KW-1185">Reference proteome</keyword>
<feature type="domain" description="DUF397" evidence="2">
    <location>
        <begin position="36"/>
        <end position="89"/>
    </location>
</feature>
<dbReference type="Pfam" id="PF04149">
    <property type="entry name" value="DUF397"/>
    <property type="match status" value="2"/>
</dbReference>
<gene>
    <name evidence="3" type="ORF">SAMN05444320_11797</name>
</gene>
<accession>A0A1M5P7A1</accession>
<dbReference type="Proteomes" id="UP000184501">
    <property type="component" value="Unassembled WGS sequence"/>
</dbReference>
<dbReference type="STRING" id="2017.SAMN05444320_11797"/>
<name>A0A1M5P7A1_STRHI</name>